<dbReference type="AlphaFoldDB" id="A0AAW2SSU2"/>
<sequence>MAKKKVSHSHHDKPVKKREDIVKAHQEAAPAVDSEGSGKLESLKTLNQILLNQAVEHRQQMESLVQSNGSLEMELARSNSERDALKSELGELGESAARLELERSVVVAFVAAQMGLKREVIEREMKGSEMEVRKLKRVIDEKESEIRRLNGRLSKIEGALGDEKEVSRRVCMERDELKAKLDLQIEEGKGLSANLIELAERKVELEREIGELQVAYNGVFIEKEEKEMRIEAMMREKGSVERSLAESNKLIEEMKKELQGVLSEKDGIEEAKNMEMVKRQALENAVRGLNEMVINLQKEEEKLRVNVAVLEQRCVVGDERQKEMVREIGQLVEERKATEKNIQGLIDEKTVVEKDFKAALQQLAEQKNKIEEMVNEKIIMLEAKDRLDTEVGELQNQVAELKAVVLKLKELNSVETKKIKSLESEVGDYRCKLEQVKVERDEMGICLDEEKQNVVQLKEKIGELENKIEESLTAVAELKADNAAIFAEKVELENQCELLKKKITSLEDTITEAQNEFDSMKGKFELADGTSELVLNMLKGTAGFCSRDETDVGEGDSLGDNNKINGEETKPYVIELETIKNAFKRKETKVEDMKRQLQLLQNSVEEARKKKSLWTLLSSATTILAAISLAYAARAH</sequence>
<feature type="region of interest" description="Disordered" evidence="2">
    <location>
        <begin position="1"/>
        <end position="39"/>
    </location>
</feature>
<name>A0AAW2SSU2_9LAMI</name>
<evidence type="ECO:0000256" key="1">
    <source>
        <dbReference type="SAM" id="Coils"/>
    </source>
</evidence>
<dbReference type="Gene3D" id="1.20.5.1700">
    <property type="match status" value="1"/>
</dbReference>
<feature type="compositionally biased region" description="Basic and acidic residues" evidence="2">
    <location>
        <begin position="17"/>
        <end position="26"/>
    </location>
</feature>
<protein>
    <submittedName>
        <fullName evidence="3">Uncharacterized protein</fullName>
    </submittedName>
</protein>
<reference evidence="3" key="2">
    <citation type="journal article" date="2024" name="Plant">
        <title>Genomic evolution and insights into agronomic trait innovations of Sesamum species.</title>
        <authorList>
            <person name="Miao H."/>
            <person name="Wang L."/>
            <person name="Qu L."/>
            <person name="Liu H."/>
            <person name="Sun Y."/>
            <person name="Le M."/>
            <person name="Wang Q."/>
            <person name="Wei S."/>
            <person name="Zheng Y."/>
            <person name="Lin W."/>
            <person name="Duan Y."/>
            <person name="Cao H."/>
            <person name="Xiong S."/>
            <person name="Wang X."/>
            <person name="Wei L."/>
            <person name="Li C."/>
            <person name="Ma Q."/>
            <person name="Ju M."/>
            <person name="Zhao R."/>
            <person name="Li G."/>
            <person name="Mu C."/>
            <person name="Tian Q."/>
            <person name="Mei H."/>
            <person name="Zhang T."/>
            <person name="Gao T."/>
            <person name="Zhang H."/>
        </authorList>
    </citation>
    <scope>NUCLEOTIDE SEQUENCE</scope>
    <source>
        <strain evidence="3">KEN1</strain>
    </source>
</reference>
<evidence type="ECO:0000313" key="3">
    <source>
        <dbReference type="EMBL" id="KAL0395212.1"/>
    </source>
</evidence>
<keyword evidence="1" id="KW-0175">Coiled coil</keyword>
<accession>A0AAW2SSU2</accession>
<feature type="coiled-coil region" evidence="1">
    <location>
        <begin position="576"/>
        <end position="610"/>
    </location>
</feature>
<comment type="caution">
    <text evidence="3">The sequence shown here is derived from an EMBL/GenBank/DDBJ whole genome shotgun (WGS) entry which is preliminary data.</text>
</comment>
<reference evidence="3" key="1">
    <citation type="submission" date="2020-06" db="EMBL/GenBank/DDBJ databases">
        <authorList>
            <person name="Li T."/>
            <person name="Hu X."/>
            <person name="Zhang T."/>
            <person name="Song X."/>
            <person name="Zhang H."/>
            <person name="Dai N."/>
            <person name="Sheng W."/>
            <person name="Hou X."/>
            <person name="Wei L."/>
        </authorList>
    </citation>
    <scope>NUCLEOTIDE SEQUENCE</scope>
    <source>
        <strain evidence="3">KEN1</strain>
        <tissue evidence="3">Leaf</tissue>
    </source>
</reference>
<evidence type="ECO:0000256" key="2">
    <source>
        <dbReference type="SAM" id="MobiDB-lite"/>
    </source>
</evidence>
<organism evidence="3">
    <name type="scientific">Sesamum latifolium</name>
    <dbReference type="NCBI Taxonomy" id="2727402"/>
    <lineage>
        <taxon>Eukaryota</taxon>
        <taxon>Viridiplantae</taxon>
        <taxon>Streptophyta</taxon>
        <taxon>Embryophyta</taxon>
        <taxon>Tracheophyta</taxon>
        <taxon>Spermatophyta</taxon>
        <taxon>Magnoliopsida</taxon>
        <taxon>eudicotyledons</taxon>
        <taxon>Gunneridae</taxon>
        <taxon>Pentapetalae</taxon>
        <taxon>asterids</taxon>
        <taxon>lamiids</taxon>
        <taxon>Lamiales</taxon>
        <taxon>Pedaliaceae</taxon>
        <taxon>Sesamum</taxon>
    </lineage>
</organism>
<feature type="compositionally biased region" description="Basic residues" evidence="2">
    <location>
        <begin position="1"/>
        <end position="16"/>
    </location>
</feature>
<feature type="coiled-coil region" evidence="1">
    <location>
        <begin position="40"/>
        <end position="159"/>
    </location>
</feature>
<gene>
    <name evidence="3" type="ORF">Slati_4487400</name>
</gene>
<proteinExistence type="predicted"/>
<dbReference type="EMBL" id="JACGWN010000016">
    <property type="protein sequence ID" value="KAL0395212.1"/>
    <property type="molecule type" value="Genomic_DNA"/>
</dbReference>
<feature type="coiled-coil region" evidence="1">
    <location>
        <begin position="188"/>
        <end position="523"/>
    </location>
</feature>